<evidence type="ECO:0000256" key="3">
    <source>
        <dbReference type="ARBA" id="ARBA00004887"/>
    </source>
</evidence>
<evidence type="ECO:0000256" key="10">
    <source>
        <dbReference type="NCBIfam" id="TIGR00187"/>
    </source>
</evidence>
<evidence type="ECO:0000256" key="7">
    <source>
        <dbReference type="ARBA" id="ARBA00022619"/>
    </source>
</evidence>
<dbReference type="AlphaFoldDB" id="A0A7D7QI38"/>
<evidence type="ECO:0000259" key="12">
    <source>
        <dbReference type="PROSITE" id="PS51177"/>
    </source>
</evidence>
<accession>A0A7D7QI38</accession>
<dbReference type="EC" id="2.5.1.9" evidence="5 10"/>
<dbReference type="InterPro" id="IPR026017">
    <property type="entry name" value="Lumazine-bd_dom"/>
</dbReference>
<comment type="subunit">
    <text evidence="4">Homotrimer.</text>
</comment>
<evidence type="ECO:0000256" key="8">
    <source>
        <dbReference type="ARBA" id="ARBA00022679"/>
    </source>
</evidence>
<evidence type="ECO:0000256" key="9">
    <source>
        <dbReference type="ARBA" id="ARBA00022737"/>
    </source>
</evidence>
<dbReference type="InterPro" id="IPR023366">
    <property type="entry name" value="ATP_synth_asu-like_sf"/>
</dbReference>
<dbReference type="NCBIfam" id="TIGR00187">
    <property type="entry name" value="ribE"/>
    <property type="match status" value="1"/>
</dbReference>
<dbReference type="Pfam" id="PF00677">
    <property type="entry name" value="Lum_binding"/>
    <property type="match status" value="2"/>
</dbReference>
<evidence type="ECO:0000256" key="2">
    <source>
        <dbReference type="ARBA" id="ARBA00002803"/>
    </source>
</evidence>
<evidence type="ECO:0000256" key="4">
    <source>
        <dbReference type="ARBA" id="ARBA00011233"/>
    </source>
</evidence>
<protein>
    <recommendedName>
        <fullName evidence="6 10">Riboflavin synthase</fullName>
        <ecNumber evidence="5 10">2.5.1.9</ecNumber>
    </recommendedName>
</protein>
<dbReference type="InterPro" id="IPR001783">
    <property type="entry name" value="Lumazine-bd"/>
</dbReference>
<keyword evidence="7" id="KW-0686">Riboflavin biosynthesis</keyword>
<feature type="repeat" description="Lumazine-binding" evidence="11">
    <location>
        <begin position="1"/>
        <end position="96"/>
    </location>
</feature>
<organism evidence="13 14">
    <name type="scientific">Gordonia jinghuaiqii</name>
    <dbReference type="NCBI Taxonomy" id="2758710"/>
    <lineage>
        <taxon>Bacteria</taxon>
        <taxon>Bacillati</taxon>
        <taxon>Actinomycetota</taxon>
        <taxon>Actinomycetes</taxon>
        <taxon>Mycobacteriales</taxon>
        <taxon>Gordoniaceae</taxon>
        <taxon>Gordonia</taxon>
    </lineage>
</organism>
<dbReference type="PANTHER" id="PTHR21098">
    <property type="entry name" value="RIBOFLAVIN SYNTHASE ALPHA CHAIN"/>
    <property type="match status" value="1"/>
</dbReference>
<dbReference type="RefSeq" id="WP_188329233.1">
    <property type="nucleotide sequence ID" value="NZ_CP059491.1"/>
</dbReference>
<keyword evidence="8 13" id="KW-0808">Transferase</keyword>
<comment type="catalytic activity">
    <reaction evidence="1">
        <text>2 6,7-dimethyl-8-(1-D-ribityl)lumazine + H(+) = 5-amino-6-(D-ribitylamino)uracil + riboflavin</text>
        <dbReference type="Rhea" id="RHEA:20772"/>
        <dbReference type="ChEBI" id="CHEBI:15378"/>
        <dbReference type="ChEBI" id="CHEBI:15934"/>
        <dbReference type="ChEBI" id="CHEBI:57986"/>
        <dbReference type="ChEBI" id="CHEBI:58201"/>
        <dbReference type="EC" id="2.5.1.9"/>
    </reaction>
</comment>
<comment type="function">
    <text evidence="2">Catalyzes the dismutation of two molecules of 6,7-dimethyl-8-ribityllumazine, resulting in the formation of riboflavin and 5-amino-6-(D-ribitylamino)uracil.</text>
</comment>
<keyword evidence="9" id="KW-0677">Repeat</keyword>
<dbReference type="Gene3D" id="2.40.30.20">
    <property type="match status" value="2"/>
</dbReference>
<sequence>MFTGIVEELGVIADREDLTDAARFTVRGPVVTADAGHGDSIAVNGVCLTVVDLRPGEFTVDVMGETLRRSSLSDLAAGSTVNLERAMPASGRFGGHIVQGHVDGTGTIAAVSPSENWTIVRVAVPGTLTRYLVEKGSITVDGVSLTVSAVGGSGDDSWFEISLIPTTLNETNLGAAQPGTVVNLEVDVIAKYVERLHLGSGDSGTPDGVGAK</sequence>
<feature type="domain" description="Lumazine-binding" evidence="12">
    <location>
        <begin position="97"/>
        <end position="197"/>
    </location>
</feature>
<evidence type="ECO:0000256" key="1">
    <source>
        <dbReference type="ARBA" id="ARBA00000968"/>
    </source>
</evidence>
<dbReference type="GO" id="GO:0004746">
    <property type="term" value="F:riboflavin synthase activity"/>
    <property type="evidence" value="ECO:0007669"/>
    <property type="project" value="UniProtKB-UniRule"/>
</dbReference>
<evidence type="ECO:0000256" key="6">
    <source>
        <dbReference type="ARBA" id="ARBA00013950"/>
    </source>
</evidence>
<dbReference type="SUPFAM" id="SSF63380">
    <property type="entry name" value="Riboflavin synthase domain-like"/>
    <property type="match status" value="2"/>
</dbReference>
<evidence type="ECO:0000313" key="14">
    <source>
        <dbReference type="Proteomes" id="UP000515663"/>
    </source>
</evidence>
<proteinExistence type="predicted"/>
<dbReference type="PANTHER" id="PTHR21098:SF12">
    <property type="entry name" value="RIBOFLAVIN SYNTHASE"/>
    <property type="match status" value="1"/>
</dbReference>
<reference evidence="14" key="1">
    <citation type="submission" date="2020-07" db="EMBL/GenBank/DDBJ databases">
        <title>novel species isolated from the respiratory tract of Marmot.</title>
        <authorList>
            <person name="Zhang G."/>
        </authorList>
    </citation>
    <scope>NUCLEOTIDE SEQUENCE [LARGE SCALE GENOMIC DNA]</scope>
    <source>
        <strain evidence="14">686</strain>
    </source>
</reference>
<dbReference type="KEGG" id="gji:H1R19_11375"/>
<evidence type="ECO:0000256" key="11">
    <source>
        <dbReference type="PROSITE-ProRule" id="PRU00524"/>
    </source>
</evidence>
<name>A0A7D7QI38_9ACTN</name>
<dbReference type="CDD" id="cd00402">
    <property type="entry name" value="Riboflavin_synthase_like"/>
    <property type="match status" value="1"/>
</dbReference>
<dbReference type="PIRSF" id="PIRSF000498">
    <property type="entry name" value="Riboflavin_syn_A"/>
    <property type="match status" value="1"/>
</dbReference>
<dbReference type="FunFam" id="2.40.30.20:FF:000003">
    <property type="entry name" value="Riboflavin synthase, alpha subunit"/>
    <property type="match status" value="1"/>
</dbReference>
<feature type="domain" description="Lumazine-binding" evidence="12">
    <location>
        <begin position="1"/>
        <end position="96"/>
    </location>
</feature>
<gene>
    <name evidence="13" type="ORF">H1R19_11375</name>
</gene>
<dbReference type="GO" id="GO:0009231">
    <property type="term" value="P:riboflavin biosynthetic process"/>
    <property type="evidence" value="ECO:0007669"/>
    <property type="project" value="UniProtKB-KW"/>
</dbReference>
<dbReference type="InterPro" id="IPR017938">
    <property type="entry name" value="Riboflavin_synthase-like_b-brl"/>
</dbReference>
<comment type="pathway">
    <text evidence="3">Cofactor biosynthesis; riboflavin biosynthesis; riboflavin from 2-hydroxy-3-oxobutyl phosphate and 5-amino-6-(D-ribitylamino)uracil: step 2/2.</text>
</comment>
<dbReference type="FunFam" id="2.40.30.20:FF:000004">
    <property type="entry name" value="Riboflavin synthase, alpha subunit"/>
    <property type="match status" value="1"/>
</dbReference>
<dbReference type="Proteomes" id="UP000515663">
    <property type="component" value="Chromosome"/>
</dbReference>
<evidence type="ECO:0000256" key="5">
    <source>
        <dbReference type="ARBA" id="ARBA00012827"/>
    </source>
</evidence>
<dbReference type="NCBIfam" id="NF006767">
    <property type="entry name" value="PRK09289.1"/>
    <property type="match status" value="1"/>
</dbReference>
<keyword evidence="14" id="KW-1185">Reference proteome</keyword>
<dbReference type="PROSITE" id="PS51177">
    <property type="entry name" value="LUMAZINE_BIND"/>
    <property type="match status" value="2"/>
</dbReference>
<feature type="repeat" description="Lumazine-binding" evidence="11">
    <location>
        <begin position="97"/>
        <end position="197"/>
    </location>
</feature>
<dbReference type="EMBL" id="CP059491">
    <property type="protein sequence ID" value="QMT03622.1"/>
    <property type="molecule type" value="Genomic_DNA"/>
</dbReference>
<evidence type="ECO:0000313" key="13">
    <source>
        <dbReference type="EMBL" id="QMT03622.1"/>
    </source>
</evidence>